<evidence type="ECO:0000313" key="2">
    <source>
        <dbReference type="EMBL" id="CAF5171946.1"/>
    </source>
</evidence>
<feature type="domain" description="Peptidase A9" evidence="1">
    <location>
        <begin position="2"/>
        <end position="56"/>
    </location>
</feature>
<comment type="caution">
    <text evidence="2">The sequence shown here is derived from an EMBL/GenBank/DDBJ whole genome shotgun (WGS) entry which is preliminary data.</text>
</comment>
<gene>
    <name evidence="2" type="ORF">BYL167_LOCUS77476</name>
</gene>
<organism evidence="2 3">
    <name type="scientific">Rotaria magnacalcarata</name>
    <dbReference type="NCBI Taxonomy" id="392030"/>
    <lineage>
        <taxon>Eukaryota</taxon>
        <taxon>Metazoa</taxon>
        <taxon>Spiralia</taxon>
        <taxon>Gnathifera</taxon>
        <taxon>Rotifera</taxon>
        <taxon>Eurotatoria</taxon>
        <taxon>Bdelloidea</taxon>
        <taxon>Philodinida</taxon>
        <taxon>Philodinidae</taxon>
        <taxon>Rotaria</taxon>
    </lineage>
</organism>
<protein>
    <recommendedName>
        <fullName evidence="1">Peptidase A9 domain-containing protein</fullName>
    </recommendedName>
</protein>
<name>A0A8S3GV66_9BILA</name>
<proteinExistence type="predicted"/>
<dbReference type="PANTHER" id="PTHR24559:SF454">
    <property type="entry name" value="RIBONUCLEASE H"/>
    <property type="match status" value="1"/>
</dbReference>
<accession>A0A8S3GV66</accession>
<dbReference type="PANTHER" id="PTHR24559">
    <property type="entry name" value="TRANSPOSON TY3-I GAG-POL POLYPROTEIN"/>
    <property type="match status" value="1"/>
</dbReference>
<dbReference type="InterPro" id="IPR053134">
    <property type="entry name" value="RNA-dir_DNA_polymerase"/>
</dbReference>
<evidence type="ECO:0000313" key="3">
    <source>
        <dbReference type="Proteomes" id="UP000681967"/>
    </source>
</evidence>
<dbReference type="GO" id="GO:0006508">
    <property type="term" value="P:proteolysis"/>
    <property type="evidence" value="ECO:0007669"/>
    <property type="project" value="InterPro"/>
</dbReference>
<feature type="non-terminal residue" evidence="2">
    <location>
        <position position="124"/>
    </location>
</feature>
<dbReference type="Proteomes" id="UP000681967">
    <property type="component" value="Unassembled WGS sequence"/>
</dbReference>
<reference evidence="2" key="1">
    <citation type="submission" date="2021-02" db="EMBL/GenBank/DDBJ databases">
        <authorList>
            <person name="Nowell W R."/>
        </authorList>
    </citation>
    <scope>NUCLEOTIDE SEQUENCE</scope>
</reference>
<dbReference type="InterPro" id="IPR001641">
    <property type="entry name" value="Spumavirus_A9"/>
</dbReference>
<evidence type="ECO:0000259" key="1">
    <source>
        <dbReference type="Pfam" id="PF03539"/>
    </source>
</evidence>
<sequence>TDTDLTEDELIQLKNLLTKYHTCFRNKPGHTSLTQHHIDTGTTKPIKLRPYRVSPQRQQIISQHINEMLTDGIIELASGPYAAPVTLQPKKDGSLRFCVDFRQLNSVTVRDVYPIPRIDDTLDQ</sequence>
<feature type="non-terminal residue" evidence="2">
    <location>
        <position position="1"/>
    </location>
</feature>
<dbReference type="Pfam" id="PF03539">
    <property type="entry name" value="Spuma_A9PTase"/>
    <property type="match status" value="1"/>
</dbReference>
<dbReference type="InterPro" id="IPR043502">
    <property type="entry name" value="DNA/RNA_pol_sf"/>
</dbReference>
<dbReference type="EMBL" id="CAJOBH010282300">
    <property type="protein sequence ID" value="CAF5171946.1"/>
    <property type="molecule type" value="Genomic_DNA"/>
</dbReference>
<dbReference type="Gene3D" id="3.10.10.10">
    <property type="entry name" value="HIV Type 1 Reverse Transcriptase, subunit A, domain 1"/>
    <property type="match status" value="1"/>
</dbReference>
<dbReference type="AlphaFoldDB" id="A0A8S3GV66"/>
<dbReference type="GO" id="GO:0004190">
    <property type="term" value="F:aspartic-type endopeptidase activity"/>
    <property type="evidence" value="ECO:0007669"/>
    <property type="project" value="InterPro"/>
</dbReference>
<dbReference type="SUPFAM" id="SSF56672">
    <property type="entry name" value="DNA/RNA polymerases"/>
    <property type="match status" value="1"/>
</dbReference>